<proteinExistence type="predicted"/>
<dbReference type="Proteomes" id="UP000572670">
    <property type="component" value="Unassembled WGS sequence"/>
</dbReference>
<comment type="caution">
    <text evidence="2">The sequence shown here is derived from an EMBL/GenBank/DDBJ whole genome shotgun (WGS) entry which is preliminary data.</text>
</comment>
<organism evidence="2 3">
    <name type="scientific">Micrococcus yunnanensis</name>
    <dbReference type="NCBI Taxonomy" id="566027"/>
    <lineage>
        <taxon>Bacteria</taxon>
        <taxon>Bacillati</taxon>
        <taxon>Actinomycetota</taxon>
        <taxon>Actinomycetes</taxon>
        <taxon>Micrococcales</taxon>
        <taxon>Micrococcaceae</taxon>
        <taxon>Micrococcus</taxon>
    </lineage>
</organism>
<protein>
    <recommendedName>
        <fullName evidence="4">DNA-binding protein</fullName>
    </recommendedName>
</protein>
<dbReference type="EMBL" id="JACJIK010000002">
    <property type="protein sequence ID" value="MBA9060573.1"/>
    <property type="molecule type" value="Genomic_DNA"/>
</dbReference>
<evidence type="ECO:0000313" key="2">
    <source>
        <dbReference type="EMBL" id="MBA9060573.1"/>
    </source>
</evidence>
<feature type="compositionally biased region" description="Polar residues" evidence="1">
    <location>
        <begin position="144"/>
        <end position="153"/>
    </location>
</feature>
<feature type="compositionally biased region" description="Basic and acidic residues" evidence="1">
    <location>
        <begin position="1"/>
        <end position="22"/>
    </location>
</feature>
<keyword evidence="3" id="KW-1185">Reference proteome</keyword>
<accession>A0ABR6D443</accession>
<evidence type="ECO:0000313" key="3">
    <source>
        <dbReference type="Proteomes" id="UP000572670"/>
    </source>
</evidence>
<dbReference type="RefSeq" id="WP_134377206.1">
    <property type="nucleotide sequence ID" value="NZ_BAAAYW010000016.1"/>
</dbReference>
<feature type="region of interest" description="Disordered" evidence="1">
    <location>
        <begin position="1"/>
        <end position="28"/>
    </location>
</feature>
<dbReference type="GeneID" id="93364615"/>
<evidence type="ECO:0008006" key="4">
    <source>
        <dbReference type="Google" id="ProtNLM"/>
    </source>
</evidence>
<sequence length="153" mass="16908">MNQHEKPAPPARRWDEALDPHAHQGPYRPPAALLDILARAAGANSYEAATTAVRHRAASAATELHEAGLDPRVIGLIAEPRVNELLGVAERSARSLRQRDRQFPEPVTRGRLWCEPDVVDYLAFKHETSPRPGALHSARVAQREQAQTRGARP</sequence>
<gene>
    <name evidence="2" type="ORF">HDA34_002337</name>
</gene>
<reference evidence="2 3" key="1">
    <citation type="submission" date="2020-08" db="EMBL/GenBank/DDBJ databases">
        <title>Sequencing the genomes of 1000 actinobacteria strains.</title>
        <authorList>
            <person name="Klenk H.-P."/>
        </authorList>
    </citation>
    <scope>NUCLEOTIDE SEQUENCE [LARGE SCALE GENOMIC DNA]</scope>
    <source>
        <strain evidence="2 3">DSM 21948</strain>
    </source>
</reference>
<name>A0ABR6D443_9MICC</name>
<feature type="region of interest" description="Disordered" evidence="1">
    <location>
        <begin position="129"/>
        <end position="153"/>
    </location>
</feature>
<evidence type="ECO:0000256" key="1">
    <source>
        <dbReference type="SAM" id="MobiDB-lite"/>
    </source>
</evidence>